<dbReference type="Pfam" id="PF03816">
    <property type="entry name" value="LytR_cpsA_psr"/>
    <property type="match status" value="1"/>
</dbReference>
<dbReference type="PANTHER" id="PTHR33392:SF6">
    <property type="entry name" value="POLYISOPRENYL-TEICHOIC ACID--PEPTIDOGLYCAN TEICHOIC ACID TRANSFERASE TAGU"/>
    <property type="match status" value="1"/>
</dbReference>
<gene>
    <name evidence="5" type="ORF">ACIQFM_19575</name>
</gene>
<proteinExistence type="inferred from homology"/>
<feature type="region of interest" description="Disordered" evidence="2">
    <location>
        <begin position="488"/>
        <end position="522"/>
    </location>
</feature>
<feature type="compositionally biased region" description="Low complexity" evidence="2">
    <location>
        <begin position="373"/>
        <end position="393"/>
    </location>
</feature>
<dbReference type="Proteomes" id="UP001617907">
    <property type="component" value="Unassembled WGS sequence"/>
</dbReference>
<dbReference type="Gene3D" id="3.30.70.2390">
    <property type="match status" value="1"/>
</dbReference>
<organism evidence="5 6">
    <name type="scientific">Streptomyces ardesiacus</name>
    <dbReference type="NCBI Taxonomy" id="285564"/>
    <lineage>
        <taxon>Bacteria</taxon>
        <taxon>Bacillati</taxon>
        <taxon>Actinomycetota</taxon>
        <taxon>Actinomycetes</taxon>
        <taxon>Kitasatosporales</taxon>
        <taxon>Streptomycetaceae</taxon>
        <taxon>Streptomyces</taxon>
    </lineage>
</organism>
<comment type="caution">
    <text evidence="5">The sequence shown here is derived from an EMBL/GenBank/DDBJ whole genome shotgun (WGS) entry which is preliminary data.</text>
</comment>
<evidence type="ECO:0000313" key="6">
    <source>
        <dbReference type="Proteomes" id="UP001617907"/>
    </source>
</evidence>
<sequence length="522" mass="54442">MTTTHDRTSPSRRRRRADPPRRGKSPRRRAATARRRRRSPLRITLLTALAVTVLGTAGLGWIYLKLSGNIDTFDGDGLSKNRPEAGSSKGGNVLVIGSDARTDGNSALGGGSKDDVGRSDTAFLLHIHADHKHATAVSIPRDTLLTIPPCKLPDGTWTTTRTNAMFNSAFSVGQTAKGNPACTQNTVEKLTGLRVDHTVVVDFKGFAALTDVVGGVDVCLPGDVHEKDLNPHRTTQGRLLFKKGEQTVAGQQALDYVRLRHGIGDGSDIGRIKRQQAFVASLIGKIKSNGLTPAKLLPLADAATKSMTVDPGLGTADKLISFAMSLKDIDLHSTKFVTIPWRYEGSRVAIVEPDAERLWAALRADRTVDGTDASGSSTAQGSASAATSAPASPKAEERVSGDGIEVAVYNGTTVPGLASNAAATLTEHGFTVTGTANANSQDHATTVIEYGAGLETQARTVAAVFSGAQLRPAGGSGVRVVLGASYATSGSSAAPEPSTVPSSVADGARSADDDLCSDLSYG</sequence>
<evidence type="ECO:0000259" key="3">
    <source>
        <dbReference type="Pfam" id="PF03816"/>
    </source>
</evidence>
<name>A0ABW8HCH8_9ACTN</name>
<dbReference type="Gene3D" id="3.40.630.190">
    <property type="entry name" value="LCP protein"/>
    <property type="match status" value="1"/>
</dbReference>
<comment type="similarity">
    <text evidence="1">Belongs to the LytR/CpsA/Psr (LCP) family.</text>
</comment>
<dbReference type="PANTHER" id="PTHR33392">
    <property type="entry name" value="POLYISOPRENYL-TEICHOIC ACID--PEPTIDOGLYCAN TEICHOIC ACID TRANSFERASE TAGU"/>
    <property type="match status" value="1"/>
</dbReference>
<dbReference type="RefSeq" id="WP_350890244.1">
    <property type="nucleotide sequence ID" value="NZ_JBEOTR010000006.1"/>
</dbReference>
<feature type="region of interest" description="Disordered" evidence="2">
    <location>
        <begin position="1"/>
        <end position="37"/>
    </location>
</feature>
<evidence type="ECO:0000259" key="4">
    <source>
        <dbReference type="Pfam" id="PF13399"/>
    </source>
</evidence>
<dbReference type="InterPro" id="IPR004474">
    <property type="entry name" value="LytR_CpsA_psr"/>
</dbReference>
<feature type="compositionally biased region" description="Basic residues" evidence="2">
    <location>
        <begin position="10"/>
        <end position="37"/>
    </location>
</feature>
<dbReference type="InterPro" id="IPR050922">
    <property type="entry name" value="LytR/CpsA/Psr_CW_biosynth"/>
</dbReference>
<accession>A0ABW8HCH8</accession>
<dbReference type="NCBIfam" id="TIGR00350">
    <property type="entry name" value="lytR_cpsA_psr"/>
    <property type="match status" value="1"/>
</dbReference>
<feature type="region of interest" description="Disordered" evidence="2">
    <location>
        <begin position="369"/>
        <end position="399"/>
    </location>
</feature>
<evidence type="ECO:0000313" key="5">
    <source>
        <dbReference type="EMBL" id="MFJ6038446.1"/>
    </source>
</evidence>
<feature type="domain" description="Cell envelope-related transcriptional attenuator" evidence="3">
    <location>
        <begin position="118"/>
        <end position="287"/>
    </location>
</feature>
<dbReference type="EMBL" id="JBIVPC010000010">
    <property type="protein sequence ID" value="MFJ6038446.1"/>
    <property type="molecule type" value="Genomic_DNA"/>
</dbReference>
<protein>
    <submittedName>
        <fullName evidence="5">LCP family protein</fullName>
    </submittedName>
</protein>
<evidence type="ECO:0000256" key="2">
    <source>
        <dbReference type="SAM" id="MobiDB-lite"/>
    </source>
</evidence>
<evidence type="ECO:0000256" key="1">
    <source>
        <dbReference type="ARBA" id="ARBA00006068"/>
    </source>
</evidence>
<dbReference type="InterPro" id="IPR027381">
    <property type="entry name" value="LytR/CpsA/Psr_C"/>
</dbReference>
<keyword evidence="6" id="KW-1185">Reference proteome</keyword>
<reference evidence="5 6" key="1">
    <citation type="submission" date="2024-10" db="EMBL/GenBank/DDBJ databases">
        <title>The Natural Products Discovery Center: Release of the First 8490 Sequenced Strains for Exploring Actinobacteria Biosynthetic Diversity.</title>
        <authorList>
            <person name="Kalkreuter E."/>
            <person name="Kautsar S.A."/>
            <person name="Yang D."/>
            <person name="Bader C.D."/>
            <person name="Teijaro C.N."/>
            <person name="Fluegel L."/>
            <person name="Davis C.M."/>
            <person name="Simpson J.R."/>
            <person name="Lauterbach L."/>
            <person name="Steele A.D."/>
            <person name="Gui C."/>
            <person name="Meng S."/>
            <person name="Li G."/>
            <person name="Viehrig K."/>
            <person name="Ye F."/>
            <person name="Su P."/>
            <person name="Kiefer A.F."/>
            <person name="Nichols A."/>
            <person name="Cepeda A.J."/>
            <person name="Yan W."/>
            <person name="Fan B."/>
            <person name="Jiang Y."/>
            <person name="Adhikari A."/>
            <person name="Zheng C.-J."/>
            <person name="Schuster L."/>
            <person name="Cowan T.M."/>
            <person name="Smanski M.J."/>
            <person name="Chevrette M.G."/>
            <person name="De Carvalho L.P.S."/>
            <person name="Shen B."/>
        </authorList>
    </citation>
    <scope>NUCLEOTIDE SEQUENCE [LARGE SCALE GENOMIC DNA]</scope>
    <source>
        <strain evidence="5 6">NPDC093086</strain>
    </source>
</reference>
<feature type="domain" description="LytR/CpsA/Psr regulator C-terminal" evidence="4">
    <location>
        <begin position="404"/>
        <end position="486"/>
    </location>
</feature>
<dbReference type="Pfam" id="PF13399">
    <property type="entry name" value="LytR_C"/>
    <property type="match status" value="1"/>
</dbReference>